<dbReference type="Pfam" id="PF06262">
    <property type="entry name" value="Zincin_1"/>
    <property type="match status" value="1"/>
</dbReference>
<gene>
    <name evidence="1" type="ORF">Mcate_01591</name>
</gene>
<proteinExistence type="predicted"/>
<organism evidence="1 2">
    <name type="scientific">Meiothermus taiwanensis</name>
    <dbReference type="NCBI Taxonomy" id="172827"/>
    <lineage>
        <taxon>Bacteria</taxon>
        <taxon>Thermotogati</taxon>
        <taxon>Deinococcota</taxon>
        <taxon>Deinococci</taxon>
        <taxon>Thermales</taxon>
        <taxon>Thermaceae</taxon>
        <taxon>Meiothermus</taxon>
    </lineage>
</organism>
<sequence>MTYEAFVETAERLWDEIPAEYKRGLHGLHVLEQLKPDPDEPELLRLGEYYDPGYPSVLGGFEGIGRHIALFYGSFAALAAEDPSFDWEGEIWETLLHELRHHLESLAWRDDLVQEDMENLRRYREGR</sequence>
<evidence type="ECO:0000313" key="2">
    <source>
        <dbReference type="Proteomes" id="UP000266089"/>
    </source>
</evidence>
<protein>
    <submittedName>
        <fullName evidence="1">Zincin-like metallopeptidase</fullName>
    </submittedName>
</protein>
<dbReference type="EMBL" id="QWKX01000035">
    <property type="protein sequence ID" value="RIH76870.1"/>
    <property type="molecule type" value="Genomic_DNA"/>
</dbReference>
<dbReference type="InterPro" id="IPR038555">
    <property type="entry name" value="Zincin_1_sf"/>
</dbReference>
<dbReference type="RefSeq" id="WP_119361652.1">
    <property type="nucleotide sequence ID" value="NZ_JBHSXZ010000031.1"/>
</dbReference>
<dbReference type="SUPFAM" id="SSF55486">
    <property type="entry name" value="Metalloproteases ('zincins'), catalytic domain"/>
    <property type="match status" value="1"/>
</dbReference>
<dbReference type="Gene3D" id="3.30.2010.20">
    <property type="match status" value="1"/>
</dbReference>
<reference evidence="1 2" key="1">
    <citation type="submission" date="2018-08" db="EMBL/GenBank/DDBJ databases">
        <title>Meiothermus cateniformans JCM 15151 genome sequencing project.</title>
        <authorList>
            <person name="Da Costa M.S."/>
            <person name="Albuquerque L."/>
            <person name="Raposo P."/>
            <person name="Froufe H.J.C."/>
            <person name="Barroso C.S."/>
            <person name="Egas C."/>
        </authorList>
    </citation>
    <scope>NUCLEOTIDE SEQUENCE [LARGE SCALE GENOMIC DNA]</scope>
    <source>
        <strain evidence="1 2">JCM 15151</strain>
    </source>
</reference>
<dbReference type="AlphaFoldDB" id="A0A399E2N4"/>
<dbReference type="InterPro" id="IPR010428">
    <property type="entry name" value="Zincin_1"/>
</dbReference>
<comment type="caution">
    <text evidence="1">The sequence shown here is derived from an EMBL/GenBank/DDBJ whole genome shotgun (WGS) entry which is preliminary data.</text>
</comment>
<name>A0A399E2N4_9DEIN</name>
<evidence type="ECO:0000313" key="1">
    <source>
        <dbReference type="EMBL" id="RIH76870.1"/>
    </source>
</evidence>
<dbReference type="OrthoDB" id="32563at2"/>
<dbReference type="Proteomes" id="UP000266089">
    <property type="component" value="Unassembled WGS sequence"/>
</dbReference>
<accession>A0A399E2N4</accession>